<dbReference type="AlphaFoldDB" id="A0A1B4LBY5"/>
<gene>
    <name evidence="1" type="ORF">WJ35_06005</name>
</gene>
<organism evidence="1 2">
    <name type="scientific">Burkholderia ubonensis</name>
    <dbReference type="NCBI Taxonomy" id="101571"/>
    <lineage>
        <taxon>Bacteria</taxon>
        <taxon>Pseudomonadati</taxon>
        <taxon>Pseudomonadota</taxon>
        <taxon>Betaproteobacteria</taxon>
        <taxon>Burkholderiales</taxon>
        <taxon>Burkholderiaceae</taxon>
        <taxon>Burkholderia</taxon>
        <taxon>Burkholderia cepacia complex</taxon>
    </lineage>
</organism>
<protein>
    <submittedName>
        <fullName evidence="1">Uncharacterized protein</fullName>
    </submittedName>
</protein>
<reference evidence="1 2" key="1">
    <citation type="submission" date="2015-12" db="EMBL/GenBank/DDBJ databases">
        <title>Diversity of Burkholderia near neighbor genomes.</title>
        <authorList>
            <person name="Sahl J."/>
            <person name="Wagner D."/>
            <person name="Keim P."/>
        </authorList>
    </citation>
    <scope>NUCLEOTIDE SEQUENCE [LARGE SCALE GENOMIC DNA]</scope>
    <source>
        <strain evidence="1 2">MSMB0783</strain>
    </source>
</reference>
<accession>A0A1B4LBY5</accession>
<sequence>MIISMEIAMIRMEVSRLRSFGQLVEFEASRSVDLIKAIDDTIYAVCKLRDQADTLAGEAAELIQSIKRAEGSIDADGEILRLLEHGRDALHTSYESLLRKKDAASRAPELKSEDGLVEAYEVLLDSVSAAHNIVNELCWTLGEHEAELDEVMDGEYSSAEDLIKALRG</sequence>
<evidence type="ECO:0000313" key="1">
    <source>
        <dbReference type="EMBL" id="AOJ74670.1"/>
    </source>
</evidence>
<dbReference type="Proteomes" id="UP000243680">
    <property type="component" value="Chromosome 1"/>
</dbReference>
<dbReference type="EMBL" id="CP013420">
    <property type="protein sequence ID" value="AOJ74670.1"/>
    <property type="molecule type" value="Genomic_DNA"/>
</dbReference>
<evidence type="ECO:0000313" key="2">
    <source>
        <dbReference type="Proteomes" id="UP000243680"/>
    </source>
</evidence>
<proteinExistence type="predicted"/>
<name>A0A1B4LBY5_9BURK</name>